<dbReference type="Proteomes" id="UP000094761">
    <property type="component" value="Unassembled WGS sequence"/>
</dbReference>
<gene>
    <name evidence="13" type="ORF">AZ468_08560</name>
    <name evidence="12" type="ORF">OPW20_20490</name>
</gene>
<evidence type="ECO:0000313" key="14">
    <source>
        <dbReference type="Proteomes" id="UP000094761"/>
    </source>
</evidence>
<dbReference type="Proteomes" id="UP001150001">
    <property type="component" value="Unassembled WGS sequence"/>
</dbReference>
<evidence type="ECO:0000256" key="8">
    <source>
        <dbReference type="ARBA" id="ARBA00023136"/>
    </source>
</evidence>
<protein>
    <submittedName>
        <fullName evidence="13">Porin</fullName>
    </submittedName>
</protein>
<dbReference type="PRINTS" id="PR00182">
    <property type="entry name" value="ECOLNEIPORIN"/>
</dbReference>
<sequence>MDKMFKRTLLGAAVAVASTGVMAKQVGVNSDFQVEAYGVAAISVVNYDTDETVISTGVVTDKSTGYDYENESRIGFRASKDMFDDLNVFVQIESGYVGENGDGATLGNRDTFLGLQGDWGKVRFGRMLTPMYEIIDWPYSNPGLGAAFDWGADVKYNRDRHGDMARFDSKDYNGFSFALATGRGESSVKDNYFYGANAHYKLADSFTIHAALESEQDRKISDSVAEAYSYCATPTGCKDADGSSITQGSNYKSASAADQVNADTFGYILGFEASLPAGFGLAAAYKAGESKDTTGVKSEQASYSIIGQYWSGPWGFKLGYAANQESKKAGIKQDDADSIVSGQLMYVHNGFVPYVRVAQRDLKSDGKNSEIFVVRVGLEYGF</sequence>
<keyword evidence="4" id="KW-0812">Transmembrane</keyword>
<evidence type="ECO:0000259" key="11">
    <source>
        <dbReference type="Pfam" id="PF13609"/>
    </source>
</evidence>
<dbReference type="PANTHER" id="PTHR34501:SF2">
    <property type="entry name" value="OUTER MEMBRANE PORIN F-RELATED"/>
    <property type="match status" value="1"/>
</dbReference>
<dbReference type="RefSeq" id="WP_069667002.1">
    <property type="nucleotide sequence ID" value="NZ_JAPFIM010000026.1"/>
</dbReference>
<keyword evidence="7" id="KW-0626">Porin</keyword>
<feature type="signal peptide" evidence="10">
    <location>
        <begin position="1"/>
        <end position="23"/>
    </location>
</feature>
<dbReference type="CDD" id="cd00342">
    <property type="entry name" value="gram_neg_porins"/>
    <property type="match status" value="1"/>
</dbReference>
<evidence type="ECO:0000256" key="7">
    <source>
        <dbReference type="ARBA" id="ARBA00023114"/>
    </source>
</evidence>
<dbReference type="InterPro" id="IPR023614">
    <property type="entry name" value="Porin_dom_sf"/>
</dbReference>
<keyword evidence="15" id="KW-1185">Reference proteome</keyword>
<evidence type="ECO:0000313" key="12">
    <source>
        <dbReference type="EMBL" id="MDC5742451.1"/>
    </source>
</evidence>
<dbReference type="GO" id="GO:0046930">
    <property type="term" value="C:pore complex"/>
    <property type="evidence" value="ECO:0007669"/>
    <property type="project" value="UniProtKB-KW"/>
</dbReference>
<dbReference type="AlphaFoldDB" id="A0A178JHI1"/>
<evidence type="ECO:0000256" key="3">
    <source>
        <dbReference type="ARBA" id="ARBA00022452"/>
    </source>
</evidence>
<evidence type="ECO:0000313" key="13">
    <source>
        <dbReference type="EMBL" id="OAN01150.1"/>
    </source>
</evidence>
<dbReference type="PANTHER" id="PTHR34501">
    <property type="entry name" value="PROTEIN YDDL-RELATED"/>
    <property type="match status" value="1"/>
</dbReference>
<dbReference type="EMBL" id="LUAX01000001">
    <property type="protein sequence ID" value="OAN01150.1"/>
    <property type="molecule type" value="Genomic_DNA"/>
</dbReference>
<dbReference type="InterPro" id="IPR050298">
    <property type="entry name" value="Gram-neg_bact_OMP"/>
</dbReference>
<keyword evidence="2" id="KW-0813">Transport</keyword>
<proteinExistence type="predicted"/>
<accession>A0A178JHI1</accession>
<dbReference type="InterPro" id="IPR002299">
    <property type="entry name" value="Porin_Neis"/>
</dbReference>
<evidence type="ECO:0000256" key="2">
    <source>
        <dbReference type="ARBA" id="ARBA00022448"/>
    </source>
</evidence>
<dbReference type="GO" id="GO:0034220">
    <property type="term" value="P:monoatomic ion transmembrane transport"/>
    <property type="evidence" value="ECO:0007669"/>
    <property type="project" value="InterPro"/>
</dbReference>
<feature type="chain" id="PRO_5044550781" evidence="10">
    <location>
        <begin position="24"/>
        <end position="382"/>
    </location>
</feature>
<comment type="caution">
    <text evidence="13">The sequence shown here is derived from an EMBL/GenBank/DDBJ whole genome shotgun (WGS) entry which is preliminary data.</text>
</comment>
<dbReference type="GO" id="GO:0009279">
    <property type="term" value="C:cell outer membrane"/>
    <property type="evidence" value="ECO:0007669"/>
    <property type="project" value="UniProtKB-SubCell"/>
</dbReference>
<comment type="subcellular location">
    <subcellularLocation>
        <location evidence="1">Cell outer membrane</location>
        <topology evidence="1">Multi-pass membrane protein</topology>
    </subcellularLocation>
</comment>
<feature type="domain" description="Porin" evidence="11">
    <location>
        <begin position="12"/>
        <end position="336"/>
    </location>
</feature>
<evidence type="ECO:0000256" key="4">
    <source>
        <dbReference type="ARBA" id="ARBA00022692"/>
    </source>
</evidence>
<keyword evidence="6" id="KW-0406">Ion transport</keyword>
<organism evidence="13 14">
    <name type="scientific">Vibrio europaeus</name>
    <dbReference type="NCBI Taxonomy" id="300876"/>
    <lineage>
        <taxon>Bacteria</taxon>
        <taxon>Pseudomonadati</taxon>
        <taxon>Pseudomonadota</taxon>
        <taxon>Gammaproteobacteria</taxon>
        <taxon>Vibrionales</taxon>
        <taxon>Vibrionaceae</taxon>
        <taxon>Vibrio</taxon>
        <taxon>Vibrio oreintalis group</taxon>
    </lineage>
</organism>
<evidence type="ECO:0000256" key="5">
    <source>
        <dbReference type="ARBA" id="ARBA00022729"/>
    </source>
</evidence>
<dbReference type="EMBL" id="JAPFIT010000023">
    <property type="protein sequence ID" value="MDC5742451.1"/>
    <property type="molecule type" value="Genomic_DNA"/>
</dbReference>
<dbReference type="GeneID" id="78075739"/>
<dbReference type="SUPFAM" id="SSF56935">
    <property type="entry name" value="Porins"/>
    <property type="match status" value="1"/>
</dbReference>
<dbReference type="Pfam" id="PF13609">
    <property type="entry name" value="Porin_4"/>
    <property type="match status" value="1"/>
</dbReference>
<evidence type="ECO:0000256" key="9">
    <source>
        <dbReference type="ARBA" id="ARBA00023237"/>
    </source>
</evidence>
<reference evidence="12" key="2">
    <citation type="submission" date="2022-11" db="EMBL/GenBank/DDBJ databases">
        <title>Role of the vibriolysin VemA secreted by the emergent pathogen Vibrio europaeus in the colonization of Manila clam mucus.</title>
        <authorList>
            <person name="Martinez C."/>
            <person name="Rodriguez S."/>
            <person name="Vences A."/>
            <person name="Barja J.L."/>
            <person name="Toranzo A.E."/>
            <person name="Dubert J."/>
        </authorList>
    </citation>
    <scope>NUCLEOTIDE SEQUENCE</scope>
    <source>
        <strain evidence="12">3454</strain>
    </source>
</reference>
<dbReference type="Gene3D" id="2.40.160.10">
    <property type="entry name" value="Porin"/>
    <property type="match status" value="1"/>
</dbReference>
<keyword evidence="3" id="KW-1134">Transmembrane beta strand</keyword>
<dbReference type="InterPro" id="IPR001702">
    <property type="entry name" value="Porin_Gram-ve"/>
</dbReference>
<name>A0A178JHI1_9VIBR</name>
<evidence type="ECO:0000313" key="15">
    <source>
        <dbReference type="Proteomes" id="UP001150001"/>
    </source>
</evidence>
<keyword evidence="8" id="KW-0472">Membrane</keyword>
<dbReference type="InterPro" id="IPR033900">
    <property type="entry name" value="Gram_neg_porin_domain"/>
</dbReference>
<dbReference type="PRINTS" id="PR00184">
    <property type="entry name" value="NEISSPPORIN"/>
</dbReference>
<evidence type="ECO:0000256" key="6">
    <source>
        <dbReference type="ARBA" id="ARBA00023065"/>
    </source>
</evidence>
<evidence type="ECO:0000256" key="1">
    <source>
        <dbReference type="ARBA" id="ARBA00004571"/>
    </source>
</evidence>
<reference evidence="13 14" key="1">
    <citation type="submission" date="2016-03" db="EMBL/GenBank/DDBJ databases">
        <title>Draft genome sequence of the Vibrio tubiashii subs. europaeus.</title>
        <authorList>
            <person name="Spinard E."/>
            <person name="Dubert J."/>
            <person name="Nelson D.R."/>
            <person name="Barja J.L."/>
        </authorList>
    </citation>
    <scope>NUCLEOTIDE SEQUENCE [LARGE SCALE GENOMIC DNA]</scope>
    <source>
        <strain evidence="14">PP-638</strain>
        <strain evidence="13">PP2-638</strain>
    </source>
</reference>
<evidence type="ECO:0000256" key="10">
    <source>
        <dbReference type="SAM" id="SignalP"/>
    </source>
</evidence>
<keyword evidence="9" id="KW-0998">Cell outer membrane</keyword>
<dbReference type="OrthoDB" id="8173690at2"/>
<keyword evidence="5 10" id="KW-0732">Signal</keyword>
<dbReference type="GO" id="GO:0015288">
    <property type="term" value="F:porin activity"/>
    <property type="evidence" value="ECO:0007669"/>
    <property type="project" value="UniProtKB-KW"/>
</dbReference>